<organism evidence="1 2">
    <name type="scientific">Colletotrichum orbiculare (strain 104-T / ATCC 96160 / CBS 514.97 / LARS 414 / MAFF 240422)</name>
    <name type="common">Cucumber anthracnose fungus</name>
    <name type="synonym">Colletotrichum lagenarium</name>
    <dbReference type="NCBI Taxonomy" id="1213857"/>
    <lineage>
        <taxon>Eukaryota</taxon>
        <taxon>Fungi</taxon>
        <taxon>Dikarya</taxon>
        <taxon>Ascomycota</taxon>
        <taxon>Pezizomycotina</taxon>
        <taxon>Sordariomycetes</taxon>
        <taxon>Hypocreomycetidae</taxon>
        <taxon>Glomerellales</taxon>
        <taxon>Glomerellaceae</taxon>
        <taxon>Colletotrichum</taxon>
        <taxon>Colletotrichum orbiculare species complex</taxon>
    </lineage>
</organism>
<evidence type="ECO:0000313" key="2">
    <source>
        <dbReference type="Proteomes" id="UP000014480"/>
    </source>
</evidence>
<reference evidence="2" key="1">
    <citation type="journal article" date="2013" name="New Phytol.">
        <title>Comparative genomic and transcriptomic analyses reveal the hemibiotrophic stage shift of Colletotrichum fungi.</title>
        <authorList>
            <person name="Gan P."/>
            <person name="Ikeda K."/>
            <person name="Irieda H."/>
            <person name="Narusaka M."/>
            <person name="O'Connell R.J."/>
            <person name="Narusaka Y."/>
            <person name="Takano Y."/>
            <person name="Kubo Y."/>
            <person name="Shirasu K."/>
        </authorList>
    </citation>
    <scope>NUCLEOTIDE SEQUENCE [LARGE SCALE GENOMIC DNA]</scope>
    <source>
        <strain evidence="2">104-T / ATCC 96160 / CBS 514.97 / LARS 414 / MAFF 240422</strain>
    </source>
</reference>
<evidence type="ECO:0000313" key="1">
    <source>
        <dbReference type="EMBL" id="TDZ25899.1"/>
    </source>
</evidence>
<dbReference type="eggNOG" id="ENOG502QQMK">
    <property type="taxonomic scope" value="Eukaryota"/>
</dbReference>
<protein>
    <submittedName>
        <fullName evidence="1">Aminodeoxychorismate lyase</fullName>
    </submittedName>
</protein>
<dbReference type="Gene3D" id="3.20.10.10">
    <property type="entry name" value="D-amino Acid Aminotransferase, subunit A, domain 2"/>
    <property type="match status" value="1"/>
</dbReference>
<dbReference type="SUPFAM" id="SSF56752">
    <property type="entry name" value="D-aminoacid aminotransferase-like PLP-dependent enzymes"/>
    <property type="match status" value="1"/>
</dbReference>
<dbReference type="HOGENOM" id="CLU_020844_6_0_1"/>
<dbReference type="InterPro" id="IPR043131">
    <property type="entry name" value="BCAT-like_N"/>
</dbReference>
<dbReference type="OrthoDB" id="5288718at2759"/>
<accession>N4VE13</accession>
<proteinExistence type="predicted"/>
<dbReference type="InterPro" id="IPR001544">
    <property type="entry name" value="Aminotrans_IV"/>
</dbReference>
<dbReference type="InterPro" id="IPR043132">
    <property type="entry name" value="BCAT-like_C"/>
</dbReference>
<dbReference type="AlphaFoldDB" id="N4VE13"/>
<dbReference type="Gene3D" id="3.30.470.10">
    <property type="match status" value="1"/>
</dbReference>
<dbReference type="STRING" id="1213857.N4VE13"/>
<sequence>MTNDFELFTSLRFDPGLLGVPKRRLANAGWNAKTTSPYYMLNLHRDRMQRAATYWNWAHAIEAISEDDGLQNLTDAIDAFLVQYGKENPLRVKVLLTAEGKLSCEASQVPAVPLENLFPQRLPPPSSPKEAGDPSGESPMEVVIDDTKTAQSEYTHYKTTKRAMYDTARNRASIAPTDRKEVLLVNSRDGTIMEGSLTTPFFWRDGRWVTPPVSTQFNPSNGSGGQDGTTRRWALERGMVAEEQIKADSLVDGEPCWISNGVRGFTFGKIRLTTA</sequence>
<gene>
    <name evidence="1" type="ORF">Cob_v000368</name>
</gene>
<dbReference type="Proteomes" id="UP000014480">
    <property type="component" value="Unassembled WGS sequence"/>
</dbReference>
<keyword evidence="2" id="KW-1185">Reference proteome</keyword>
<dbReference type="EMBL" id="AMCV02000001">
    <property type="protein sequence ID" value="TDZ25899.1"/>
    <property type="molecule type" value="Genomic_DNA"/>
</dbReference>
<keyword evidence="1" id="KW-0456">Lyase</keyword>
<dbReference type="Pfam" id="PF01063">
    <property type="entry name" value="Aminotran_4"/>
    <property type="match status" value="1"/>
</dbReference>
<dbReference type="GO" id="GO:0016829">
    <property type="term" value="F:lyase activity"/>
    <property type="evidence" value="ECO:0007669"/>
    <property type="project" value="UniProtKB-KW"/>
</dbReference>
<reference evidence="2" key="2">
    <citation type="journal article" date="2019" name="Mol. Plant Microbe Interact.">
        <title>Genome sequence resources for four phytopathogenic fungi from the Colletotrichum orbiculare species complex.</title>
        <authorList>
            <person name="Gan P."/>
            <person name="Tsushima A."/>
            <person name="Narusaka M."/>
            <person name="Narusaka Y."/>
            <person name="Takano Y."/>
            <person name="Kubo Y."/>
            <person name="Shirasu K."/>
        </authorList>
    </citation>
    <scope>GENOME REANNOTATION</scope>
    <source>
        <strain evidence="2">104-T / ATCC 96160 / CBS 514.97 / LARS 414 / MAFF 240422</strain>
    </source>
</reference>
<dbReference type="InterPro" id="IPR036038">
    <property type="entry name" value="Aminotransferase-like"/>
</dbReference>
<comment type="caution">
    <text evidence="1">The sequence shown here is derived from an EMBL/GenBank/DDBJ whole genome shotgun (WGS) entry which is preliminary data.</text>
</comment>
<name>N4VE13_COLOR</name>